<keyword evidence="1" id="KW-0472">Membrane</keyword>
<dbReference type="AlphaFoldDB" id="E8N235"/>
<keyword evidence="1" id="KW-1133">Transmembrane helix</keyword>
<keyword evidence="4" id="KW-1185">Reference proteome</keyword>
<accession>E8N235</accession>
<dbReference type="SMART" id="SM00240">
    <property type="entry name" value="FHA"/>
    <property type="match status" value="1"/>
</dbReference>
<dbReference type="Gene3D" id="2.60.200.20">
    <property type="match status" value="1"/>
</dbReference>
<protein>
    <recommendedName>
        <fullName evidence="2">FHA domain-containing protein</fullName>
    </recommendedName>
</protein>
<name>E8N235_ANATU</name>
<dbReference type="InParanoid" id="E8N235"/>
<dbReference type="InterPro" id="IPR000253">
    <property type="entry name" value="FHA_dom"/>
</dbReference>
<keyword evidence="1" id="KW-0812">Transmembrane</keyword>
<evidence type="ECO:0000313" key="3">
    <source>
        <dbReference type="EMBL" id="BAJ64982.1"/>
    </source>
</evidence>
<dbReference type="InterPro" id="IPR008984">
    <property type="entry name" value="SMAD_FHA_dom_sf"/>
</dbReference>
<reference evidence="3 4" key="1">
    <citation type="submission" date="2010-12" db="EMBL/GenBank/DDBJ databases">
        <title>Whole genome sequence of Anaerolinea thermophila UNI-1.</title>
        <authorList>
            <person name="Narita-Yamada S."/>
            <person name="Kishi E."/>
            <person name="Watanabe Y."/>
            <person name="Takasaki K."/>
            <person name="Ankai A."/>
            <person name="Oguchi A."/>
            <person name="Fukui S."/>
            <person name="Takahashi M."/>
            <person name="Yashiro I."/>
            <person name="Hosoyama A."/>
            <person name="Sekiguchi Y."/>
            <person name="Hanada S."/>
            <person name="Fujita N."/>
        </authorList>
    </citation>
    <scope>NUCLEOTIDE SEQUENCE [LARGE SCALE GENOMIC DNA]</scope>
    <source>
        <strain evidence="4">DSM 14523 / JCM 11388 / NBRC 100420 / UNI-1</strain>
    </source>
</reference>
<evidence type="ECO:0000313" key="4">
    <source>
        <dbReference type="Proteomes" id="UP000008922"/>
    </source>
</evidence>
<organism evidence="3 4">
    <name type="scientific">Anaerolinea thermophila (strain DSM 14523 / JCM 11388 / NBRC 100420 / UNI-1)</name>
    <dbReference type="NCBI Taxonomy" id="926569"/>
    <lineage>
        <taxon>Bacteria</taxon>
        <taxon>Bacillati</taxon>
        <taxon>Chloroflexota</taxon>
        <taxon>Anaerolineae</taxon>
        <taxon>Anaerolineales</taxon>
        <taxon>Anaerolineaceae</taxon>
        <taxon>Anaerolinea</taxon>
    </lineage>
</organism>
<evidence type="ECO:0000256" key="1">
    <source>
        <dbReference type="SAM" id="Phobius"/>
    </source>
</evidence>
<dbReference type="STRING" id="926569.ANT_29560"/>
<dbReference type="SUPFAM" id="SSF49879">
    <property type="entry name" value="SMAD/FHA domain"/>
    <property type="match status" value="1"/>
</dbReference>
<dbReference type="KEGG" id="atm:ANT_29560"/>
<evidence type="ECO:0000259" key="2">
    <source>
        <dbReference type="PROSITE" id="PS50006"/>
    </source>
</evidence>
<dbReference type="Pfam" id="PF16697">
    <property type="entry name" value="Yop-YscD_cpl"/>
    <property type="match status" value="1"/>
</dbReference>
<gene>
    <name evidence="3" type="ordered locus">ANT_29560</name>
</gene>
<dbReference type="eggNOG" id="COG1716">
    <property type="taxonomic scope" value="Bacteria"/>
</dbReference>
<dbReference type="HOGENOM" id="CLU_424329_0_0_0"/>
<feature type="domain" description="FHA" evidence="2">
    <location>
        <begin position="532"/>
        <end position="604"/>
    </location>
</feature>
<sequence>MYWCGRAGWTMGAQSLKSSLRLPLLMFVFLSLLVAPISAQAQGQMPLLAYGLRTDAFPSMSFFLEAYDAQGNFVSGIQPSEIALTENDVPVAVSFLEEIEPGIEFTLAFNPTRDLARRFGETTQFEQIRQNLLDWAGQQQARGGSTFSLSTEGGLQVIRSRDPGEFGRALSAYQPALERLNVPTLFPLVQAVNLAADQINDPTVKRAVLFVTPPLSGEQLTGLEDLTARAVQLRVRVFVWVVMPSLEGTAPDTAALQRLADASSGKLVLIAGQETFPPLDEWLKPLRKVYQVRYLSSVRTGGTHRLSVALTRSGMETLPPAQLTYSIEIAPPNPIFLSPPVQVERRWTQETDQQPAELTPQMITLQALVEFPDGHARGLRVARLYVDGTLVDENTAPPFDQFEWELAAFNSSRTAYLQLEVEDELGLSAKSILLPVEVLVEEPPQRTLWERISYRGVIAVGAVLLAALVLTMVLLGESRARRQRAPRVRRSLTDPLTQPVTIAQEDLRRVQERPNPLMRAGVEAPPVPAYLVRLGEDGEALPGTVVPLARSELTLGSDPREAMVIVDDPSVAGLHARLVQEEEGKYRLFDAGSLAGTWVNYRPVPAGGVLLEHEDCIHLGRLMYRFEASQPEKKRTWHTELIQGD</sequence>
<feature type="transmembrane region" description="Helical" evidence="1">
    <location>
        <begin position="452"/>
        <end position="475"/>
    </location>
</feature>
<proteinExistence type="predicted"/>
<dbReference type="CDD" id="cd00060">
    <property type="entry name" value="FHA"/>
    <property type="match status" value="1"/>
</dbReference>
<dbReference type="PROSITE" id="PS50006">
    <property type="entry name" value="FHA_DOMAIN"/>
    <property type="match status" value="1"/>
</dbReference>
<dbReference type="Proteomes" id="UP000008922">
    <property type="component" value="Chromosome"/>
</dbReference>
<dbReference type="EMBL" id="AP012029">
    <property type="protein sequence ID" value="BAJ64982.1"/>
    <property type="molecule type" value="Genomic_DNA"/>
</dbReference>
<dbReference type="InterPro" id="IPR032030">
    <property type="entry name" value="YscD_cytoplasmic_dom"/>
</dbReference>